<evidence type="ECO:0000313" key="1">
    <source>
        <dbReference type="EMBL" id="PND36763.1"/>
    </source>
</evidence>
<keyword evidence="2" id="KW-1185">Reference proteome</keyword>
<organism evidence="1 2">
    <name type="scientific">Kinneretia aquatilis</name>
    <dbReference type="NCBI Taxonomy" id="2070761"/>
    <lineage>
        <taxon>Bacteria</taxon>
        <taxon>Pseudomonadati</taxon>
        <taxon>Pseudomonadota</taxon>
        <taxon>Betaproteobacteria</taxon>
        <taxon>Burkholderiales</taxon>
        <taxon>Sphaerotilaceae</taxon>
        <taxon>Roseateles</taxon>
    </lineage>
</organism>
<gene>
    <name evidence="1" type="ORF">C1O66_03855</name>
</gene>
<dbReference type="RefSeq" id="WP_102766686.1">
    <property type="nucleotide sequence ID" value="NZ_CP124551.1"/>
</dbReference>
<dbReference type="Proteomes" id="UP000235916">
    <property type="component" value="Unassembled WGS sequence"/>
</dbReference>
<name>A0A2N8KTI0_9BURK</name>
<protein>
    <submittedName>
        <fullName evidence="1">Uncharacterized protein</fullName>
    </submittedName>
</protein>
<evidence type="ECO:0000313" key="2">
    <source>
        <dbReference type="Proteomes" id="UP000235916"/>
    </source>
</evidence>
<comment type="caution">
    <text evidence="1">The sequence shown here is derived from an EMBL/GenBank/DDBJ whole genome shotgun (WGS) entry which is preliminary data.</text>
</comment>
<accession>A0A2N8KTI0</accession>
<dbReference type="AlphaFoldDB" id="A0A2N8KTI0"/>
<sequence>MINAKHLNLSSPFAMLIDPERVVRAMEHSERLNRLHSRVYRPLDKPLIAKSAVASADFDRQIEEAADESDDGLDVVGSC</sequence>
<dbReference type="OrthoDB" id="8910497at2"/>
<reference evidence="1 2" key="1">
    <citation type="submission" date="2018-01" db="EMBL/GenBank/DDBJ databases">
        <title>Draft genome sequence of Paucibacter aquatile CR182 isolated from freshwater of the Nakdong River.</title>
        <authorList>
            <person name="Choi A."/>
            <person name="Chung E.J."/>
        </authorList>
    </citation>
    <scope>NUCLEOTIDE SEQUENCE [LARGE SCALE GENOMIC DNA]</scope>
    <source>
        <strain evidence="1 2">CR182</strain>
    </source>
</reference>
<proteinExistence type="predicted"/>
<dbReference type="EMBL" id="POSP01000003">
    <property type="protein sequence ID" value="PND36763.1"/>
    <property type="molecule type" value="Genomic_DNA"/>
</dbReference>